<dbReference type="PROSITE" id="PS50835">
    <property type="entry name" value="IG_LIKE"/>
    <property type="match status" value="1"/>
</dbReference>
<dbReference type="STRING" id="205130.ENSMAMP00000008451"/>
<dbReference type="Pfam" id="PF07679">
    <property type="entry name" value="I-set"/>
    <property type="match status" value="1"/>
</dbReference>
<dbReference type="InParanoid" id="A0A3Q3LF87"/>
<evidence type="ECO:0000313" key="6">
    <source>
        <dbReference type="Ensembl" id="ENSMAMP00000008451.2"/>
    </source>
</evidence>
<name>A0A3Q3LF87_9TELE</name>
<sequence length="144" mass="16288">WQLHMSGWRCRDHCNCDCGRLVPLEISLVTCFSPKTFFFSWVFNPLTLELPPVFKEELQNVEAEEGGTASLYCELSKPGLSVQWKKNKLPLRASRKFEMKQDGCFLQLHIKELRPEDSGSYTCQAGGAETTATVSVKEKIVGDL</sequence>
<dbReference type="InterPro" id="IPR003599">
    <property type="entry name" value="Ig_sub"/>
</dbReference>
<organism evidence="6 7">
    <name type="scientific">Mastacembelus armatus</name>
    <name type="common">zig-zag eel</name>
    <dbReference type="NCBI Taxonomy" id="205130"/>
    <lineage>
        <taxon>Eukaryota</taxon>
        <taxon>Metazoa</taxon>
        <taxon>Chordata</taxon>
        <taxon>Craniata</taxon>
        <taxon>Vertebrata</taxon>
        <taxon>Euteleostomi</taxon>
        <taxon>Actinopterygii</taxon>
        <taxon>Neopterygii</taxon>
        <taxon>Teleostei</taxon>
        <taxon>Neoteleostei</taxon>
        <taxon>Acanthomorphata</taxon>
        <taxon>Anabantaria</taxon>
        <taxon>Synbranchiformes</taxon>
        <taxon>Mastacembelidae</taxon>
        <taxon>Mastacembelus</taxon>
    </lineage>
</organism>
<dbReference type="Proteomes" id="UP000261640">
    <property type="component" value="Unplaced"/>
</dbReference>
<dbReference type="AlphaFoldDB" id="A0A3Q3LF87"/>
<proteinExistence type="predicted"/>
<evidence type="ECO:0000256" key="3">
    <source>
        <dbReference type="ARBA" id="ARBA00022553"/>
    </source>
</evidence>
<accession>A0A3Q3LF87</accession>
<evidence type="ECO:0000256" key="1">
    <source>
        <dbReference type="ARBA" id="ARBA00004496"/>
    </source>
</evidence>
<dbReference type="PANTHER" id="PTHR35971:SF5">
    <property type="entry name" value="OBSCURIN LIKE CYTOSKELETAL ADAPTOR 1"/>
    <property type="match status" value="1"/>
</dbReference>
<dbReference type="SMART" id="SM00409">
    <property type="entry name" value="IG"/>
    <property type="match status" value="1"/>
</dbReference>
<dbReference type="SMART" id="SM00408">
    <property type="entry name" value="IGc2"/>
    <property type="match status" value="1"/>
</dbReference>
<evidence type="ECO:0000256" key="2">
    <source>
        <dbReference type="ARBA" id="ARBA00022490"/>
    </source>
</evidence>
<dbReference type="InterPro" id="IPR003598">
    <property type="entry name" value="Ig_sub2"/>
</dbReference>
<feature type="domain" description="Ig-like" evidence="5">
    <location>
        <begin position="51"/>
        <end position="135"/>
    </location>
</feature>
<dbReference type="InterPro" id="IPR013783">
    <property type="entry name" value="Ig-like_fold"/>
</dbReference>
<protein>
    <recommendedName>
        <fullName evidence="5">Ig-like domain-containing protein</fullName>
    </recommendedName>
</protein>
<dbReference type="FunFam" id="2.60.40.10:FF:000707">
    <property type="entry name" value="Obscurin, cytoskeletal calmodulin and titin-interacting RhoGEF"/>
    <property type="match status" value="1"/>
</dbReference>
<comment type="subcellular location">
    <subcellularLocation>
        <location evidence="1">Cytoplasm</location>
    </subcellularLocation>
</comment>
<dbReference type="Gene3D" id="2.60.40.10">
    <property type="entry name" value="Immunoglobulins"/>
    <property type="match status" value="1"/>
</dbReference>
<dbReference type="GeneTree" id="ENSGT00940000168428"/>
<keyword evidence="3" id="KW-0597">Phosphoprotein</keyword>
<dbReference type="SUPFAM" id="SSF48726">
    <property type="entry name" value="Immunoglobulin"/>
    <property type="match status" value="1"/>
</dbReference>
<dbReference type="InterPro" id="IPR036179">
    <property type="entry name" value="Ig-like_dom_sf"/>
</dbReference>
<dbReference type="InterPro" id="IPR013098">
    <property type="entry name" value="Ig_I-set"/>
</dbReference>
<dbReference type="GO" id="GO:0005737">
    <property type="term" value="C:cytoplasm"/>
    <property type="evidence" value="ECO:0007669"/>
    <property type="project" value="UniProtKB-SubCell"/>
</dbReference>
<evidence type="ECO:0000313" key="7">
    <source>
        <dbReference type="Proteomes" id="UP000261640"/>
    </source>
</evidence>
<keyword evidence="7" id="KW-1185">Reference proteome</keyword>
<dbReference type="InterPro" id="IPR052385">
    <property type="entry name" value="Obscurin/Obscurin-like_Reg"/>
</dbReference>
<dbReference type="InterPro" id="IPR007110">
    <property type="entry name" value="Ig-like_dom"/>
</dbReference>
<keyword evidence="4" id="KW-1015">Disulfide bond</keyword>
<dbReference type="PANTHER" id="PTHR35971">
    <property type="entry name" value="SI:DKEY-31G6.6"/>
    <property type="match status" value="1"/>
</dbReference>
<reference evidence="6" key="1">
    <citation type="submission" date="2025-08" db="UniProtKB">
        <authorList>
            <consortium name="Ensembl"/>
        </authorList>
    </citation>
    <scope>IDENTIFICATION</scope>
</reference>
<evidence type="ECO:0000259" key="5">
    <source>
        <dbReference type="PROSITE" id="PS50835"/>
    </source>
</evidence>
<dbReference type="Ensembl" id="ENSMAMT00000008674.2">
    <property type="protein sequence ID" value="ENSMAMP00000008451.2"/>
    <property type="gene ID" value="ENSMAMG00000005737.2"/>
</dbReference>
<reference evidence="6" key="2">
    <citation type="submission" date="2025-09" db="UniProtKB">
        <authorList>
            <consortium name="Ensembl"/>
        </authorList>
    </citation>
    <scope>IDENTIFICATION</scope>
</reference>
<keyword evidence="2" id="KW-0963">Cytoplasm</keyword>
<evidence type="ECO:0000256" key="4">
    <source>
        <dbReference type="ARBA" id="ARBA00023157"/>
    </source>
</evidence>